<dbReference type="PANTHER" id="PTHR14513">
    <property type="entry name" value="PROTECTION OF TELOMERES 1"/>
    <property type="match status" value="1"/>
</dbReference>
<dbReference type="Pfam" id="PF25507">
    <property type="entry name" value="OB_POT1A"/>
    <property type="match status" value="1"/>
</dbReference>
<dbReference type="InterPro" id="IPR028389">
    <property type="entry name" value="POT1"/>
</dbReference>
<feature type="domain" description="POT1A/B-like OB fold" evidence="1">
    <location>
        <begin position="175"/>
        <end position="295"/>
    </location>
</feature>
<dbReference type="AlphaFoldDB" id="A0A8J5S893"/>
<reference evidence="2" key="1">
    <citation type="journal article" date="2021" name="bioRxiv">
        <title>Whole Genome Assembly and Annotation of Northern Wild Rice, Zizania palustris L., Supports a Whole Genome Duplication in the Zizania Genus.</title>
        <authorList>
            <person name="Haas M."/>
            <person name="Kono T."/>
            <person name="Macchietto M."/>
            <person name="Millas R."/>
            <person name="McGilp L."/>
            <person name="Shao M."/>
            <person name="Duquette J."/>
            <person name="Hirsch C.N."/>
            <person name="Kimball J."/>
        </authorList>
    </citation>
    <scope>NUCLEOTIDE SEQUENCE</scope>
    <source>
        <tissue evidence="2">Fresh leaf tissue</tissue>
    </source>
</reference>
<reference evidence="2" key="2">
    <citation type="submission" date="2021-02" db="EMBL/GenBank/DDBJ databases">
        <authorList>
            <person name="Kimball J.A."/>
            <person name="Haas M.W."/>
            <person name="Macchietto M."/>
            <person name="Kono T."/>
            <person name="Duquette J."/>
            <person name="Shao M."/>
        </authorList>
    </citation>
    <scope>NUCLEOTIDE SEQUENCE</scope>
    <source>
        <tissue evidence="2">Fresh leaf tissue</tissue>
    </source>
</reference>
<name>A0A8J5S893_ZIZPA</name>
<dbReference type="InterPro" id="IPR057620">
    <property type="entry name" value="POT1A/B-like_OB"/>
</dbReference>
<dbReference type="PANTHER" id="PTHR14513:SF0">
    <property type="entry name" value="PROTECTION OF TELOMERES PROTEIN 1"/>
    <property type="match status" value="1"/>
</dbReference>
<dbReference type="GO" id="GO:0098505">
    <property type="term" value="F:G-rich strand telomeric DNA binding"/>
    <property type="evidence" value="ECO:0007669"/>
    <property type="project" value="TreeGrafter"/>
</dbReference>
<dbReference type="GO" id="GO:0010521">
    <property type="term" value="F:telomerase inhibitor activity"/>
    <property type="evidence" value="ECO:0007669"/>
    <property type="project" value="TreeGrafter"/>
</dbReference>
<dbReference type="OrthoDB" id="843225at2759"/>
<organism evidence="2 3">
    <name type="scientific">Zizania palustris</name>
    <name type="common">Northern wild rice</name>
    <dbReference type="NCBI Taxonomy" id="103762"/>
    <lineage>
        <taxon>Eukaryota</taxon>
        <taxon>Viridiplantae</taxon>
        <taxon>Streptophyta</taxon>
        <taxon>Embryophyta</taxon>
        <taxon>Tracheophyta</taxon>
        <taxon>Spermatophyta</taxon>
        <taxon>Magnoliopsida</taxon>
        <taxon>Liliopsida</taxon>
        <taxon>Poales</taxon>
        <taxon>Poaceae</taxon>
        <taxon>BOP clade</taxon>
        <taxon>Oryzoideae</taxon>
        <taxon>Oryzeae</taxon>
        <taxon>Zizaniinae</taxon>
        <taxon>Zizania</taxon>
    </lineage>
</organism>
<protein>
    <recommendedName>
        <fullName evidence="1">POT1A/B-like OB fold domain-containing protein</fullName>
    </recommendedName>
</protein>
<comment type="caution">
    <text evidence="2">The sequence shown here is derived from an EMBL/GenBank/DDBJ whole genome shotgun (WGS) entry which is preliminary data.</text>
</comment>
<proteinExistence type="predicted"/>
<dbReference type="Proteomes" id="UP000729402">
    <property type="component" value="Unassembled WGS sequence"/>
</dbReference>
<keyword evidence="3" id="KW-1185">Reference proteome</keyword>
<dbReference type="GO" id="GO:0016233">
    <property type="term" value="P:telomere capping"/>
    <property type="evidence" value="ECO:0007669"/>
    <property type="project" value="TreeGrafter"/>
</dbReference>
<evidence type="ECO:0000313" key="3">
    <source>
        <dbReference type="Proteomes" id="UP000729402"/>
    </source>
</evidence>
<dbReference type="GO" id="GO:0000783">
    <property type="term" value="C:nuclear telomere cap complex"/>
    <property type="evidence" value="ECO:0007669"/>
    <property type="project" value="TreeGrafter"/>
</dbReference>
<accession>A0A8J5S893</accession>
<dbReference type="GO" id="GO:0032210">
    <property type="term" value="P:regulation of telomere maintenance via telomerase"/>
    <property type="evidence" value="ECO:0007669"/>
    <property type="project" value="TreeGrafter"/>
</dbReference>
<sequence length="295" mass="32494">MGIGYVLGIVDVVLLAHAAYGTIQCTSLAHAALLRLVSLGERMAFVRCCLAAYVFPIPFLAPPLLPPPPAPVVRELQLWPPLNKCSLKEAAKGDGDFDVVKLDAAELLVKHVYSSCKSLMGSCSQAYMDGRKIRVVVDLSSCSKPDLRSTSTNLTRNGDQLILIHVNSSYQNEQDVMEHKRVSYITLMKSLTHEEVIHKFKTLVRVVAGYSCQHNDISLMVAGCHGMKLTLEDPTARIHAYIQKDDVANFFGGSLMVEAITRKMNKLLGITEPEVDEQASASKRNPPLIWCCIRS</sequence>
<evidence type="ECO:0000313" key="2">
    <source>
        <dbReference type="EMBL" id="KAG8061664.1"/>
    </source>
</evidence>
<dbReference type="EMBL" id="JAAALK010000286">
    <property type="protein sequence ID" value="KAG8061664.1"/>
    <property type="molecule type" value="Genomic_DNA"/>
</dbReference>
<gene>
    <name evidence="2" type="ORF">GUJ93_ZPchr0003g17410</name>
</gene>
<evidence type="ECO:0000259" key="1">
    <source>
        <dbReference type="Pfam" id="PF25507"/>
    </source>
</evidence>